<organism evidence="3">
    <name type="scientific">Medioppia subpectinata</name>
    <dbReference type="NCBI Taxonomy" id="1979941"/>
    <lineage>
        <taxon>Eukaryota</taxon>
        <taxon>Metazoa</taxon>
        <taxon>Ecdysozoa</taxon>
        <taxon>Arthropoda</taxon>
        <taxon>Chelicerata</taxon>
        <taxon>Arachnida</taxon>
        <taxon>Acari</taxon>
        <taxon>Acariformes</taxon>
        <taxon>Sarcoptiformes</taxon>
        <taxon>Oribatida</taxon>
        <taxon>Brachypylina</taxon>
        <taxon>Oppioidea</taxon>
        <taxon>Oppiidae</taxon>
        <taxon>Medioppia</taxon>
    </lineage>
</organism>
<accession>A0A7R9KT16</accession>
<evidence type="ECO:0008006" key="5">
    <source>
        <dbReference type="Google" id="ProtNLM"/>
    </source>
</evidence>
<dbReference type="EMBL" id="CAJPIZ010005754">
    <property type="protein sequence ID" value="CAG2108912.1"/>
    <property type="molecule type" value="Genomic_DNA"/>
</dbReference>
<dbReference type="AlphaFoldDB" id="A0A7R9KT16"/>
<reference evidence="3" key="1">
    <citation type="submission" date="2020-11" db="EMBL/GenBank/DDBJ databases">
        <authorList>
            <person name="Tran Van P."/>
        </authorList>
    </citation>
    <scope>NUCLEOTIDE SEQUENCE</scope>
</reference>
<keyword evidence="2" id="KW-0732">Signal</keyword>
<keyword evidence="4" id="KW-1185">Reference proteome</keyword>
<evidence type="ECO:0000313" key="3">
    <source>
        <dbReference type="EMBL" id="CAD7628482.1"/>
    </source>
</evidence>
<feature type="region of interest" description="Disordered" evidence="1">
    <location>
        <begin position="101"/>
        <end position="146"/>
    </location>
</feature>
<sequence>MIYTVFAIIICVAIIGTVGADSTTGATIRKRLHIEPYSVHKHCRKDESKPDTSDRVLKSMCVNKNRHQLSDSFCNRLSGRLPMGADCDHIVDSLAKVIDPYPTPSVTARPPQHSGPNQSSTARNNSQSTGVHKYCRKDEGKPDSDRALESICVNKRDIH</sequence>
<evidence type="ECO:0000313" key="4">
    <source>
        <dbReference type="Proteomes" id="UP000759131"/>
    </source>
</evidence>
<feature type="compositionally biased region" description="Basic and acidic residues" evidence="1">
    <location>
        <begin position="136"/>
        <end position="146"/>
    </location>
</feature>
<protein>
    <recommendedName>
        <fullName evidence="5">Secreted protein</fullName>
    </recommendedName>
</protein>
<dbReference type="EMBL" id="OC860329">
    <property type="protein sequence ID" value="CAD7628482.1"/>
    <property type="molecule type" value="Genomic_DNA"/>
</dbReference>
<dbReference type="Proteomes" id="UP000759131">
    <property type="component" value="Unassembled WGS sequence"/>
</dbReference>
<evidence type="ECO:0000256" key="1">
    <source>
        <dbReference type="SAM" id="MobiDB-lite"/>
    </source>
</evidence>
<feature type="chain" id="PRO_5036210998" description="Secreted protein" evidence="2">
    <location>
        <begin position="21"/>
        <end position="159"/>
    </location>
</feature>
<name>A0A7R9KT16_9ACAR</name>
<evidence type="ECO:0000256" key="2">
    <source>
        <dbReference type="SAM" id="SignalP"/>
    </source>
</evidence>
<feature type="compositionally biased region" description="Polar residues" evidence="1">
    <location>
        <begin position="114"/>
        <end position="130"/>
    </location>
</feature>
<proteinExistence type="predicted"/>
<gene>
    <name evidence="3" type="ORF">OSB1V03_LOCUS8903</name>
</gene>
<feature type="signal peptide" evidence="2">
    <location>
        <begin position="1"/>
        <end position="20"/>
    </location>
</feature>